<evidence type="ECO:0000256" key="1">
    <source>
        <dbReference type="SAM" id="MobiDB-lite"/>
    </source>
</evidence>
<feature type="compositionally biased region" description="Basic and acidic residues" evidence="1">
    <location>
        <begin position="138"/>
        <end position="151"/>
    </location>
</feature>
<feature type="compositionally biased region" description="Basic and acidic residues" evidence="1">
    <location>
        <begin position="72"/>
        <end position="91"/>
    </location>
</feature>
<dbReference type="PATRIC" id="fig|1227454.3.peg.3082"/>
<evidence type="ECO:0000313" key="3">
    <source>
        <dbReference type="Proteomes" id="UP000011607"/>
    </source>
</evidence>
<dbReference type="Proteomes" id="UP000011607">
    <property type="component" value="Unassembled WGS sequence"/>
</dbReference>
<sequence>MGYACPVCDADQADAAHLANHLAITASLGREEHREWLEEHAPDWGDRNPDELGKIVAEHAPEIETPEFEGGPGHDHGHDHSHDPGRPKGIDGFEDGLARQSRGPGRGALTSEAESVLQEARELTRRMQEGGGDAGVDGQRESDAEHRHESEGGSDTADGDRDGGDA</sequence>
<keyword evidence="3" id="KW-1185">Reference proteome</keyword>
<name>M0LFW5_9EURY</name>
<feature type="compositionally biased region" description="Basic and acidic residues" evidence="1">
    <location>
        <begin position="119"/>
        <end position="128"/>
    </location>
</feature>
<dbReference type="RefSeq" id="WP_006673897.1">
    <property type="nucleotide sequence ID" value="NZ_AOMA01000146.1"/>
</dbReference>
<reference evidence="2 3" key="1">
    <citation type="journal article" date="2014" name="PLoS Genet.">
        <title>Phylogenetically driven sequencing of extremely halophilic archaea reveals strategies for static and dynamic osmo-response.</title>
        <authorList>
            <person name="Becker E.A."/>
            <person name="Seitzer P.M."/>
            <person name="Tritt A."/>
            <person name="Larsen D."/>
            <person name="Krusor M."/>
            <person name="Yao A.I."/>
            <person name="Wu D."/>
            <person name="Madern D."/>
            <person name="Eisen J.A."/>
            <person name="Darling A.E."/>
            <person name="Facciotti M.T."/>
        </authorList>
    </citation>
    <scope>NUCLEOTIDE SEQUENCE [LARGE SCALE GENOMIC DNA]</scope>
    <source>
        <strain evidence="2 3">JCM 10879</strain>
    </source>
</reference>
<dbReference type="Pfam" id="PF19126">
    <property type="entry name" value="DUF5810"/>
    <property type="match status" value="1"/>
</dbReference>
<dbReference type="AlphaFoldDB" id="M0LFW5"/>
<dbReference type="InterPro" id="IPR043833">
    <property type="entry name" value="DUF5810"/>
</dbReference>
<comment type="caution">
    <text evidence="2">The sequence shown here is derived from an EMBL/GenBank/DDBJ whole genome shotgun (WGS) entry which is preliminary data.</text>
</comment>
<proteinExistence type="predicted"/>
<protein>
    <submittedName>
        <fullName evidence="2">Uncharacterized protein</fullName>
    </submittedName>
</protein>
<accession>M0LFW5</accession>
<organism evidence="2 3">
    <name type="scientific">Halobiforma nitratireducens JCM 10879</name>
    <dbReference type="NCBI Taxonomy" id="1227454"/>
    <lineage>
        <taxon>Archaea</taxon>
        <taxon>Methanobacteriati</taxon>
        <taxon>Methanobacteriota</taxon>
        <taxon>Stenosarchaea group</taxon>
        <taxon>Halobacteria</taxon>
        <taxon>Halobacteriales</taxon>
        <taxon>Natrialbaceae</taxon>
        <taxon>Halobiforma</taxon>
    </lineage>
</organism>
<evidence type="ECO:0000313" key="2">
    <source>
        <dbReference type="EMBL" id="EMA32431.1"/>
    </source>
</evidence>
<gene>
    <name evidence="2" type="ORF">C446_15014</name>
</gene>
<dbReference type="eggNOG" id="arCOG04696">
    <property type="taxonomic scope" value="Archaea"/>
</dbReference>
<dbReference type="STRING" id="1227454.C446_15014"/>
<feature type="region of interest" description="Disordered" evidence="1">
    <location>
        <begin position="58"/>
        <end position="166"/>
    </location>
</feature>
<dbReference type="EMBL" id="AOMA01000146">
    <property type="protein sequence ID" value="EMA32431.1"/>
    <property type="molecule type" value="Genomic_DNA"/>
</dbReference>